<comment type="caution">
    <text evidence="2">The sequence shown here is derived from an EMBL/GenBank/DDBJ whole genome shotgun (WGS) entry which is preliminary data.</text>
</comment>
<dbReference type="AlphaFoldDB" id="A0AAU9K260"/>
<evidence type="ECO:0000313" key="2">
    <source>
        <dbReference type="EMBL" id="CAG9331827.1"/>
    </source>
</evidence>
<keyword evidence="1" id="KW-0472">Membrane</keyword>
<reference evidence="2" key="1">
    <citation type="submission" date="2021-09" db="EMBL/GenBank/DDBJ databases">
        <authorList>
            <consortium name="AG Swart"/>
            <person name="Singh M."/>
            <person name="Singh A."/>
            <person name="Seah K."/>
            <person name="Emmerich C."/>
        </authorList>
    </citation>
    <scope>NUCLEOTIDE SEQUENCE</scope>
    <source>
        <strain evidence="2">ATCC30299</strain>
    </source>
</reference>
<dbReference type="EMBL" id="CAJZBQ010000053">
    <property type="protein sequence ID" value="CAG9331827.1"/>
    <property type="molecule type" value="Genomic_DNA"/>
</dbReference>
<keyword evidence="3" id="KW-1185">Reference proteome</keyword>
<organism evidence="2 3">
    <name type="scientific">Blepharisma stoltei</name>
    <dbReference type="NCBI Taxonomy" id="1481888"/>
    <lineage>
        <taxon>Eukaryota</taxon>
        <taxon>Sar</taxon>
        <taxon>Alveolata</taxon>
        <taxon>Ciliophora</taxon>
        <taxon>Postciliodesmatophora</taxon>
        <taxon>Heterotrichea</taxon>
        <taxon>Heterotrichida</taxon>
        <taxon>Blepharismidae</taxon>
        <taxon>Blepharisma</taxon>
    </lineage>
</organism>
<feature type="transmembrane region" description="Helical" evidence="1">
    <location>
        <begin position="25"/>
        <end position="43"/>
    </location>
</feature>
<evidence type="ECO:0000313" key="3">
    <source>
        <dbReference type="Proteomes" id="UP001162131"/>
    </source>
</evidence>
<sequence length="88" mass="9958">METGCFSFHHSLTKINEIAIINNPAVYFIIGLFVLYIICLILGNKADNKKPLSNVKRPASTSRSDFYVAPSEFKNFEEESSEISRVEN</sequence>
<protein>
    <submittedName>
        <fullName evidence="2">Uncharacterized protein</fullName>
    </submittedName>
</protein>
<proteinExistence type="predicted"/>
<keyword evidence="1" id="KW-1133">Transmembrane helix</keyword>
<name>A0AAU9K260_9CILI</name>
<dbReference type="Proteomes" id="UP001162131">
    <property type="component" value="Unassembled WGS sequence"/>
</dbReference>
<evidence type="ECO:0000256" key="1">
    <source>
        <dbReference type="SAM" id="Phobius"/>
    </source>
</evidence>
<accession>A0AAU9K260</accession>
<gene>
    <name evidence="2" type="ORF">BSTOLATCC_MIC53886</name>
</gene>
<keyword evidence="1" id="KW-0812">Transmembrane</keyword>